<feature type="domain" description="GGDEF" evidence="7">
    <location>
        <begin position="406"/>
        <end position="536"/>
    </location>
</feature>
<dbReference type="AlphaFoldDB" id="A0A841RKX0"/>
<dbReference type="SMART" id="SM00342">
    <property type="entry name" value="HTH_ARAC"/>
    <property type="match status" value="1"/>
</dbReference>
<keyword evidence="5" id="KW-0812">Transmembrane</keyword>
<keyword evidence="3" id="KW-0804">Transcription</keyword>
<proteinExistence type="predicted"/>
<feature type="coiled-coil region" evidence="4">
    <location>
        <begin position="346"/>
        <end position="380"/>
    </location>
</feature>
<dbReference type="PROSITE" id="PS01124">
    <property type="entry name" value="HTH_ARAC_FAMILY_2"/>
    <property type="match status" value="1"/>
</dbReference>
<dbReference type="SUPFAM" id="SSF46689">
    <property type="entry name" value="Homeodomain-like"/>
    <property type="match status" value="2"/>
</dbReference>
<keyword evidence="2 8" id="KW-0238">DNA-binding</keyword>
<feature type="transmembrane region" description="Helical" evidence="5">
    <location>
        <begin position="12"/>
        <end position="33"/>
    </location>
</feature>
<comment type="caution">
    <text evidence="8">The sequence shown here is derived from an EMBL/GenBank/DDBJ whole genome shotgun (WGS) entry which is preliminary data.</text>
</comment>
<feature type="transmembrane region" description="Helical" evidence="5">
    <location>
        <begin position="295"/>
        <end position="322"/>
    </location>
</feature>
<dbReference type="GO" id="GO:0003700">
    <property type="term" value="F:DNA-binding transcription factor activity"/>
    <property type="evidence" value="ECO:0007669"/>
    <property type="project" value="InterPro"/>
</dbReference>
<keyword evidence="9" id="KW-1185">Reference proteome</keyword>
<dbReference type="RefSeq" id="WP_184245861.1">
    <property type="nucleotide sequence ID" value="NZ_BAAACU010000058.1"/>
</dbReference>
<dbReference type="EMBL" id="JACHON010000003">
    <property type="protein sequence ID" value="MBB6512517.1"/>
    <property type="molecule type" value="Genomic_DNA"/>
</dbReference>
<evidence type="ECO:0000259" key="6">
    <source>
        <dbReference type="PROSITE" id="PS01124"/>
    </source>
</evidence>
<dbReference type="GO" id="GO:0043565">
    <property type="term" value="F:sequence-specific DNA binding"/>
    <property type="evidence" value="ECO:0007669"/>
    <property type="project" value="InterPro"/>
</dbReference>
<organism evidence="8 9">
    <name type="scientific">Gracilibacillus halotolerans</name>
    <dbReference type="NCBI Taxonomy" id="74386"/>
    <lineage>
        <taxon>Bacteria</taxon>
        <taxon>Bacillati</taxon>
        <taxon>Bacillota</taxon>
        <taxon>Bacilli</taxon>
        <taxon>Bacillales</taxon>
        <taxon>Bacillaceae</taxon>
        <taxon>Gracilibacillus</taxon>
    </lineage>
</organism>
<reference evidence="8 9" key="1">
    <citation type="submission" date="2020-08" db="EMBL/GenBank/DDBJ databases">
        <title>Genomic Encyclopedia of Type Strains, Phase IV (KMG-IV): sequencing the most valuable type-strain genomes for metagenomic binning, comparative biology and taxonomic classification.</title>
        <authorList>
            <person name="Goeker M."/>
        </authorList>
    </citation>
    <scope>NUCLEOTIDE SEQUENCE [LARGE SCALE GENOMIC DNA]</scope>
    <source>
        <strain evidence="8 9">DSM 11805</strain>
    </source>
</reference>
<dbReference type="InterPro" id="IPR018062">
    <property type="entry name" value="HTH_AraC-typ_CS"/>
</dbReference>
<evidence type="ECO:0000313" key="9">
    <source>
        <dbReference type="Proteomes" id="UP000572212"/>
    </source>
</evidence>
<dbReference type="PROSITE" id="PS50887">
    <property type="entry name" value="GGDEF"/>
    <property type="match status" value="1"/>
</dbReference>
<keyword evidence="1" id="KW-0805">Transcription regulation</keyword>
<keyword evidence="5" id="KW-1133">Transmembrane helix</keyword>
<evidence type="ECO:0000259" key="7">
    <source>
        <dbReference type="PROSITE" id="PS50887"/>
    </source>
</evidence>
<dbReference type="InterPro" id="IPR000160">
    <property type="entry name" value="GGDEF_dom"/>
</dbReference>
<gene>
    <name evidence="8" type="ORF">GGQ92_001300</name>
</gene>
<dbReference type="PANTHER" id="PTHR43280">
    <property type="entry name" value="ARAC-FAMILY TRANSCRIPTIONAL REGULATOR"/>
    <property type="match status" value="1"/>
</dbReference>
<name>A0A841RKX0_9BACI</name>
<protein>
    <submittedName>
        <fullName evidence="8">AraC-like DNA-binding protein</fullName>
    </submittedName>
</protein>
<dbReference type="Gene3D" id="1.10.10.60">
    <property type="entry name" value="Homeodomain-like"/>
    <property type="match status" value="2"/>
</dbReference>
<evidence type="ECO:0000313" key="8">
    <source>
        <dbReference type="EMBL" id="MBB6512517.1"/>
    </source>
</evidence>
<dbReference type="PANTHER" id="PTHR43280:SF10">
    <property type="entry name" value="REGULATORY PROTEIN POCR"/>
    <property type="match status" value="1"/>
</dbReference>
<keyword evidence="4" id="KW-0175">Coiled coil</keyword>
<evidence type="ECO:0000256" key="2">
    <source>
        <dbReference type="ARBA" id="ARBA00023125"/>
    </source>
</evidence>
<feature type="domain" description="HTH araC/xylS-type" evidence="6">
    <location>
        <begin position="660"/>
        <end position="758"/>
    </location>
</feature>
<evidence type="ECO:0000256" key="3">
    <source>
        <dbReference type="ARBA" id="ARBA00023163"/>
    </source>
</evidence>
<accession>A0A841RKX0</accession>
<evidence type="ECO:0000256" key="4">
    <source>
        <dbReference type="SAM" id="Coils"/>
    </source>
</evidence>
<dbReference type="Proteomes" id="UP000572212">
    <property type="component" value="Unassembled WGS sequence"/>
</dbReference>
<dbReference type="InterPro" id="IPR009057">
    <property type="entry name" value="Homeodomain-like_sf"/>
</dbReference>
<keyword evidence="5" id="KW-0472">Membrane</keyword>
<evidence type="ECO:0000256" key="1">
    <source>
        <dbReference type="ARBA" id="ARBA00023015"/>
    </source>
</evidence>
<dbReference type="InterPro" id="IPR018060">
    <property type="entry name" value="HTH_AraC"/>
</dbReference>
<dbReference type="Pfam" id="PF12833">
    <property type="entry name" value="HTH_18"/>
    <property type="match status" value="1"/>
</dbReference>
<dbReference type="PROSITE" id="PS00041">
    <property type="entry name" value="HTH_ARAC_FAMILY_1"/>
    <property type="match status" value="1"/>
</dbReference>
<sequence length="764" mass="88795">MKRFSTRHYFKLIAFLVVLSTLPVIITGGLSYWQSSKAIVDYSNEEKMQNIYQIQTNIEQVLRYIDLSTTYFVRSPQTVDVLKTDMDAVSFSEFHNLRKDLNHLQTLETGIEDMILVSFDKNWLINNDGLSRLSGDTYATLNSLYLNLPGHSHWLLEDADKLEIPNATKKSCPSYINLVKKLPILTNKKDGLISVLIPTCELKKIMAESTDNEAFIVLDEHNQVVADSNMEYVSEDGYVPQKLFQSIDQQQEYGQFEFNIQDIDYKISFRKSKLNNWTYLSVVKISDLHKKSSSIGWITVLIVSFLLIISLCFAFISGNMLYQPIKKLRNAVAGSGGDTPSSTNEFEVIETHIEKLLNQNQQLEQRIQSQVNQLKQLFTIRLLQGKVSSSELPLKMKSFNYTTDWYSFIVLSVKVDAFYDNRFNENDRDLILFAINNLIEDLIPETERLTPVVINDTQTTLVLMNEESISTYTQQINEKAEYIQERIRDIFNLSVSIGISSRFTRLEDAEIAFKESKEALKYRLKMGETTTIFYDNLNRKNSNFAPYPTTITKNIFDAIKLGNISNAKDDIKKFFTYLTRHDIHHPQLEIMLSRFLYELFEVKEEIGVRVENFNTTENINDYQRFRSLQEMEEWIIHSIVEPLISGINEKDESKNKRISDRMISLIHKNFDEDLSLDSIAAELHYNPTYLSTLFQKETGYSFSEYLLQYRLKKAKEWLTTTDKSVKEIAELLQYNNSQNFIRSFRKIEGITPGKYRSNYKSKKA</sequence>
<evidence type="ECO:0000256" key="5">
    <source>
        <dbReference type="SAM" id="Phobius"/>
    </source>
</evidence>